<dbReference type="PANTHER" id="PTHR23534">
    <property type="entry name" value="MFS PERMEASE"/>
    <property type="match status" value="1"/>
</dbReference>
<feature type="transmembrane region" description="Helical" evidence="4">
    <location>
        <begin position="363"/>
        <end position="380"/>
    </location>
</feature>
<feature type="transmembrane region" description="Helical" evidence="4">
    <location>
        <begin position="96"/>
        <end position="113"/>
    </location>
</feature>
<proteinExistence type="predicted"/>
<reference evidence="6 7" key="1">
    <citation type="submission" date="2018-06" db="EMBL/GenBank/DDBJ databases">
        <title>Nitrincola tibetense sp. nov., isolated from Lake XuguoCo on Tibetan Plateau.</title>
        <authorList>
            <person name="Xing P."/>
        </authorList>
    </citation>
    <scope>NUCLEOTIDE SEQUENCE [LARGE SCALE GENOMIC DNA]</scope>
    <source>
        <strain evidence="7">xg18</strain>
    </source>
</reference>
<feature type="transmembrane region" description="Helical" evidence="4">
    <location>
        <begin position="166"/>
        <end position="186"/>
    </location>
</feature>
<dbReference type="PROSITE" id="PS50850">
    <property type="entry name" value="MFS"/>
    <property type="match status" value="1"/>
</dbReference>
<dbReference type="AlphaFoldDB" id="A0A364NN26"/>
<feature type="transmembrane region" description="Helical" evidence="4">
    <location>
        <begin position="266"/>
        <end position="290"/>
    </location>
</feature>
<feature type="transmembrane region" description="Helical" evidence="4">
    <location>
        <begin position="207"/>
        <end position="227"/>
    </location>
</feature>
<dbReference type="InterPro" id="IPR011701">
    <property type="entry name" value="MFS"/>
</dbReference>
<dbReference type="InterPro" id="IPR036259">
    <property type="entry name" value="MFS_trans_sf"/>
</dbReference>
<feature type="domain" description="Major facilitator superfamily (MFS) profile" evidence="5">
    <location>
        <begin position="208"/>
        <end position="390"/>
    </location>
</feature>
<keyword evidence="3 4" id="KW-0472">Membrane</keyword>
<feature type="transmembrane region" description="Helical" evidence="4">
    <location>
        <begin position="133"/>
        <end position="154"/>
    </location>
</feature>
<dbReference type="InterPro" id="IPR020846">
    <property type="entry name" value="MFS_dom"/>
</dbReference>
<dbReference type="OrthoDB" id="8558006at2"/>
<dbReference type="Pfam" id="PF07690">
    <property type="entry name" value="MFS_1"/>
    <property type="match status" value="1"/>
</dbReference>
<accession>A0A364NN26</accession>
<dbReference type="RefSeq" id="WP_112158543.1">
    <property type="nucleotide sequence ID" value="NZ_QKRX01000004.1"/>
</dbReference>
<gene>
    <name evidence="6" type="ORF">DN062_06565</name>
</gene>
<feature type="transmembrane region" description="Helical" evidence="4">
    <location>
        <begin position="71"/>
        <end position="90"/>
    </location>
</feature>
<evidence type="ECO:0000259" key="5">
    <source>
        <dbReference type="PROSITE" id="PS50850"/>
    </source>
</evidence>
<feature type="transmembrane region" description="Helical" evidence="4">
    <location>
        <begin position="296"/>
        <end position="318"/>
    </location>
</feature>
<evidence type="ECO:0000256" key="3">
    <source>
        <dbReference type="ARBA" id="ARBA00023136"/>
    </source>
</evidence>
<dbReference type="Proteomes" id="UP000250744">
    <property type="component" value="Unassembled WGS sequence"/>
</dbReference>
<keyword evidence="1 4" id="KW-0812">Transmembrane</keyword>
<dbReference type="EMBL" id="QKRX01000004">
    <property type="protein sequence ID" value="RAU18434.1"/>
    <property type="molecule type" value="Genomic_DNA"/>
</dbReference>
<keyword evidence="7" id="KW-1185">Reference proteome</keyword>
<feature type="transmembrane region" description="Helical" evidence="4">
    <location>
        <begin position="339"/>
        <end position="357"/>
    </location>
</feature>
<sequence>MSLPITVWGLALGQALLVSGNILLVSVTALIGQHIAPSLTLITLPVALQFLGLMGVTLPAALLMRWLGRKTGFMLGNLIGVSGAFLAYFALLNQNFTLFCLSTFLLGMAIGVGQQYRFAAIEGCPPHQHPRAISLVMVGGVLAAILGPNLAIWAEDWVSDIPYLGAFAVLIALYSLTTLLIALLPLQKPNLAEQKGATRSYRELFQQPRLVSAVCAGMIGYGVMVLVMTATPLAMQACGFSFSSTASVIQWHVLGMFAPSFITGRLISYFSATKVIQAGCLLLITCVILNQLGTGYWHFWTALVALGIGWNFTFIGATTLLTQTYAPAEKAKVQGMNDLLVFGFAALGSLLAGYWQSLLGWELLNLLMLPAILVAMWLVWSSNRRATSYA</sequence>
<evidence type="ECO:0000313" key="6">
    <source>
        <dbReference type="EMBL" id="RAU18434.1"/>
    </source>
</evidence>
<dbReference type="GO" id="GO:0022857">
    <property type="term" value="F:transmembrane transporter activity"/>
    <property type="evidence" value="ECO:0007669"/>
    <property type="project" value="InterPro"/>
</dbReference>
<evidence type="ECO:0000256" key="4">
    <source>
        <dbReference type="SAM" id="Phobius"/>
    </source>
</evidence>
<evidence type="ECO:0000256" key="2">
    <source>
        <dbReference type="ARBA" id="ARBA00022989"/>
    </source>
</evidence>
<dbReference type="SUPFAM" id="SSF103473">
    <property type="entry name" value="MFS general substrate transporter"/>
    <property type="match status" value="1"/>
</dbReference>
<name>A0A364NN26_9GAMM</name>
<comment type="caution">
    <text evidence="6">The sequence shown here is derived from an EMBL/GenBank/DDBJ whole genome shotgun (WGS) entry which is preliminary data.</text>
</comment>
<evidence type="ECO:0000313" key="7">
    <source>
        <dbReference type="Proteomes" id="UP000250744"/>
    </source>
</evidence>
<keyword evidence="2 4" id="KW-1133">Transmembrane helix</keyword>
<protein>
    <submittedName>
        <fullName evidence="6">MFS transporter</fullName>
    </submittedName>
</protein>
<dbReference type="Gene3D" id="1.20.1250.20">
    <property type="entry name" value="MFS general substrate transporter like domains"/>
    <property type="match status" value="1"/>
</dbReference>
<organism evidence="6 7">
    <name type="scientific">Nitrincola tibetensis</name>
    <dbReference type="NCBI Taxonomy" id="2219697"/>
    <lineage>
        <taxon>Bacteria</taxon>
        <taxon>Pseudomonadati</taxon>
        <taxon>Pseudomonadota</taxon>
        <taxon>Gammaproteobacteria</taxon>
        <taxon>Oceanospirillales</taxon>
        <taxon>Oceanospirillaceae</taxon>
        <taxon>Nitrincola</taxon>
    </lineage>
</organism>
<feature type="transmembrane region" description="Helical" evidence="4">
    <location>
        <begin position="7"/>
        <end position="36"/>
    </location>
</feature>
<feature type="transmembrane region" description="Helical" evidence="4">
    <location>
        <begin position="42"/>
        <end position="64"/>
    </location>
</feature>
<dbReference type="PANTHER" id="PTHR23534:SF1">
    <property type="entry name" value="MAJOR FACILITATOR SUPERFAMILY PROTEIN"/>
    <property type="match status" value="1"/>
</dbReference>
<evidence type="ECO:0000256" key="1">
    <source>
        <dbReference type="ARBA" id="ARBA00022692"/>
    </source>
</evidence>